<evidence type="ECO:0000256" key="1">
    <source>
        <dbReference type="SAM" id="MobiDB-lite"/>
    </source>
</evidence>
<comment type="caution">
    <text evidence="2">The sequence shown here is derived from an EMBL/GenBank/DDBJ whole genome shotgun (WGS) entry which is preliminary data.</text>
</comment>
<dbReference type="EMBL" id="BMEA01000001">
    <property type="protein sequence ID" value="GGB74199.1"/>
    <property type="molecule type" value="Genomic_DNA"/>
</dbReference>
<name>A0A8H9FR52_9MICO</name>
<dbReference type="Proteomes" id="UP000628079">
    <property type="component" value="Unassembled WGS sequence"/>
</dbReference>
<protein>
    <submittedName>
        <fullName evidence="2">Uncharacterized protein</fullName>
    </submittedName>
</protein>
<feature type="region of interest" description="Disordered" evidence="1">
    <location>
        <begin position="1"/>
        <end position="22"/>
    </location>
</feature>
<dbReference type="AlphaFoldDB" id="A0A8H9FR52"/>
<accession>A0A8H9FR52</accession>
<evidence type="ECO:0000313" key="2">
    <source>
        <dbReference type="EMBL" id="GGB74199.1"/>
    </source>
</evidence>
<evidence type="ECO:0000313" key="3">
    <source>
        <dbReference type="Proteomes" id="UP000628079"/>
    </source>
</evidence>
<sequence>MVPSSERPRPRHANSPFAPRPEPEVELFVTGDRVLHDAYGLGRVIGVDASGATVDFTSSTVRIPTPFRKMTKL</sequence>
<reference evidence="2" key="2">
    <citation type="submission" date="2020-09" db="EMBL/GenBank/DDBJ databases">
        <authorList>
            <person name="Sun Q."/>
            <person name="Zhou Y."/>
        </authorList>
    </citation>
    <scope>NUCLEOTIDE SEQUENCE</scope>
    <source>
        <strain evidence="2">CGMCC 1.10749</strain>
    </source>
</reference>
<organism evidence="2 3">
    <name type="scientific">Knoellia flava</name>
    <dbReference type="NCBI Taxonomy" id="913969"/>
    <lineage>
        <taxon>Bacteria</taxon>
        <taxon>Bacillati</taxon>
        <taxon>Actinomycetota</taxon>
        <taxon>Actinomycetes</taxon>
        <taxon>Micrococcales</taxon>
        <taxon>Intrasporangiaceae</taxon>
        <taxon>Knoellia</taxon>
    </lineage>
</organism>
<gene>
    <name evidence="2" type="ORF">GCM10011314_12090</name>
</gene>
<reference evidence="2" key="1">
    <citation type="journal article" date="2014" name="Int. J. Syst. Evol. Microbiol.">
        <title>Complete genome sequence of Corynebacterium casei LMG S-19264T (=DSM 44701T), isolated from a smear-ripened cheese.</title>
        <authorList>
            <consortium name="US DOE Joint Genome Institute (JGI-PGF)"/>
            <person name="Walter F."/>
            <person name="Albersmeier A."/>
            <person name="Kalinowski J."/>
            <person name="Ruckert C."/>
        </authorList>
    </citation>
    <scope>NUCLEOTIDE SEQUENCE</scope>
    <source>
        <strain evidence="2">CGMCC 1.10749</strain>
    </source>
</reference>
<proteinExistence type="predicted"/>